<dbReference type="InterPro" id="IPR001739">
    <property type="entry name" value="Methyl_CpG_DNA-bd"/>
</dbReference>
<feature type="compositionally biased region" description="Low complexity" evidence="10">
    <location>
        <begin position="1355"/>
        <end position="1377"/>
    </location>
</feature>
<accession>A0A1D2A5U9</accession>
<dbReference type="InterPro" id="IPR001965">
    <property type="entry name" value="Znf_PHD"/>
</dbReference>
<dbReference type="GO" id="GO:0003677">
    <property type="term" value="F:DNA binding"/>
    <property type="evidence" value="ECO:0007669"/>
    <property type="project" value="InterPro"/>
</dbReference>
<dbReference type="Gene3D" id="3.30.890.10">
    <property type="entry name" value="Methyl-cpg-binding Protein 2, Chain A"/>
    <property type="match status" value="1"/>
</dbReference>
<feature type="compositionally biased region" description="Low complexity" evidence="10">
    <location>
        <begin position="1084"/>
        <end position="1098"/>
    </location>
</feature>
<dbReference type="Pfam" id="PF01429">
    <property type="entry name" value="MBD"/>
    <property type="match status" value="1"/>
</dbReference>
<evidence type="ECO:0000313" key="13">
    <source>
        <dbReference type="EMBL" id="JAT74335.1"/>
    </source>
</evidence>
<evidence type="ECO:0000259" key="12">
    <source>
        <dbReference type="PROSITE" id="PS50982"/>
    </source>
</evidence>
<evidence type="ECO:0000256" key="6">
    <source>
        <dbReference type="ARBA" id="ARBA00023163"/>
    </source>
</evidence>
<evidence type="ECO:0000256" key="8">
    <source>
        <dbReference type="PROSITE-ProRule" id="PRU00146"/>
    </source>
</evidence>
<feature type="compositionally biased region" description="Low complexity" evidence="10">
    <location>
        <begin position="1258"/>
        <end position="1267"/>
    </location>
</feature>
<feature type="compositionally biased region" description="Acidic residues" evidence="10">
    <location>
        <begin position="1339"/>
        <end position="1349"/>
    </location>
</feature>
<feature type="region of interest" description="Disordered" evidence="10">
    <location>
        <begin position="1"/>
        <end position="25"/>
    </location>
</feature>
<dbReference type="InterPro" id="IPR016177">
    <property type="entry name" value="DNA-bd_dom_sf"/>
</dbReference>
<dbReference type="SUPFAM" id="SSF54171">
    <property type="entry name" value="DNA-binding domain"/>
    <property type="match status" value="1"/>
</dbReference>
<dbReference type="InterPro" id="IPR028941">
    <property type="entry name" value="WHIM2_dom"/>
</dbReference>
<feature type="domain" description="MBD" evidence="12">
    <location>
        <begin position="33"/>
        <end position="108"/>
    </location>
</feature>
<dbReference type="GO" id="GO:0005634">
    <property type="term" value="C:nucleus"/>
    <property type="evidence" value="ECO:0007669"/>
    <property type="project" value="UniProtKB-SubCell"/>
</dbReference>
<dbReference type="PROSITE" id="PS50016">
    <property type="entry name" value="ZF_PHD_2"/>
    <property type="match status" value="1"/>
</dbReference>
<sequence>MAPTPPPEPPPATSPGQKEGSAEKTVEPLIRLREFFKRQGATLEEGWSIEIKHRSGGSTAGTTDTYYHSPKGKRYRSRVEIARDYGLVVEPPARKQTSLSSFFEAHKPVSRPEAVSGSAACLASLTLPLTLANGTTITSLGTGAAVTGTEPPTLLPVGFEAERAAGAGSSNRIHFSIDEGPVCRILLGRPGEGLELGAGASPDAAWTAAAASTALQESGHAAVPDGLKQDLEMGWGTERFGLASLPVLKAVEGLPNVKDLPGYKYVDEGEGWSAVGARLRAQLTQRGIMKAKSKPGKPSEKVPGGKKADAKAVAKAMDSMIRRIEREEERRKSMAEKSAAALERKALKQMESEAQRSQAVQAQHALFLARAAAIQQSREANAVRDDAALPGAHLPPPTPKRLGCGAIPAEGDALLLEIWLFAHRFQGLLGLEDPLPTIAQLEAGLVMEGFHQASAPDEEVPSPYTLLCMALCNLLCIDLFDGAMEALEESRPEVREADYRPSAKAQHPLPVTPESWPEAAARILRIHAAAARADRGLASRAKGTAEPLAVLGPDLLLDLLVAGLDAATAQRVGGLPPHAGPQTAASIRAAADAAGRAAAIAGDGKLGVRARESSHGSTPLLRAALLRLCSGRHARALAWHGAEAAAATRAPRELDLAGVGRRVEAGAYAMAANPLEALAVDVEAVVALHAGLAGKQSEAAVALQSQGVVEGAATVASLLEACLAEISKDGPEAFIQGVERAHPKLARHLRDVSRPFSPFPGCAVCWDEGDEPHTLICDGCDIERHMYCLPVPLEEVPEGAWQCPACDPTSKGKDGLAGQSGGAPKDCLTELGEFLSTHDICRQAAPAARLNLLHALTQLVAESRMVHTSLVEEEESARQLRREIQGMRVEIRTWHAEAALRSAGGAAAQEGVSARATRSVDPLSQIEAAVQRTSRLEHELSKTPVPRLTPIGVDRHWNRYWLLPQEAFAEVPSGGGAAVLGVDRPAPSDASAPAERWTAGIYPGPEELDRLLRWLDPRGVRERALAAEARRLHAESLASQEREGVREAEARAAPAEAQQAQDGAEQGVDATAPPVADVMQPGEDGTALAPGAAPAPDAATATDALEPLRSAVLALQEGWAAATLQASEEELIAWRESVVAAVQPVDLARALLRLEGWVRPEFFKVHWRFWAAITPHPGGLATPAALWMRYEALKSAVKLRVTLKLPGSAPTTAGGTTSRPPSRGSGRYPLRERRAAVGAAGSGQKRPWWDALEDGETSDSPAASAEPAADDRASRLAKRQRAQEREAQAESERGRRMVERSAGGRSLRSKPADEVARGRLREGGPSQREAVEEVVWMDSDQEESGEDAAGDTQDSPAASAPTPSSSSLSSGASGSLA</sequence>
<keyword evidence="4" id="KW-0862">Zinc</keyword>
<feature type="compositionally biased region" description="Low complexity" evidence="10">
    <location>
        <begin position="1051"/>
        <end position="1070"/>
    </location>
</feature>
<dbReference type="PROSITE" id="PS51543">
    <property type="entry name" value="FYRC"/>
    <property type="match status" value="1"/>
</dbReference>
<feature type="compositionally biased region" description="Basic and acidic residues" evidence="10">
    <location>
        <begin position="1034"/>
        <end position="1050"/>
    </location>
</feature>
<evidence type="ECO:0000256" key="2">
    <source>
        <dbReference type="ARBA" id="ARBA00022723"/>
    </source>
</evidence>
<dbReference type="EMBL" id="GDKF01004287">
    <property type="protein sequence ID" value="JAT74335.1"/>
    <property type="molecule type" value="Transcribed_RNA"/>
</dbReference>
<dbReference type="InterPro" id="IPR003889">
    <property type="entry name" value="FYrich_C"/>
</dbReference>
<dbReference type="InterPro" id="IPR019787">
    <property type="entry name" value="Znf_PHD-finger"/>
</dbReference>
<dbReference type="PANTHER" id="PTHR47162">
    <property type="entry name" value="OS02G0192300 PROTEIN"/>
    <property type="match status" value="1"/>
</dbReference>
<feature type="region of interest" description="Disordered" evidence="10">
    <location>
        <begin position="1034"/>
        <end position="1098"/>
    </location>
</feature>
<keyword evidence="7" id="KW-0539">Nucleus</keyword>
<dbReference type="SUPFAM" id="SSF57903">
    <property type="entry name" value="FYVE/PHD zinc finger"/>
    <property type="match status" value="1"/>
</dbReference>
<keyword evidence="5" id="KW-0805">Transcription regulation</keyword>
<dbReference type="Gene3D" id="2.30.30.1150">
    <property type="match status" value="1"/>
</dbReference>
<dbReference type="GO" id="GO:0008270">
    <property type="term" value="F:zinc ion binding"/>
    <property type="evidence" value="ECO:0007669"/>
    <property type="project" value="UniProtKB-KW"/>
</dbReference>
<name>A0A1D2A5U9_AUXPR</name>
<keyword evidence="6" id="KW-0804">Transcription</keyword>
<keyword evidence="2" id="KW-0479">Metal-binding</keyword>
<feature type="compositionally biased region" description="Low complexity" evidence="10">
    <location>
        <begin position="1206"/>
        <end position="1222"/>
    </location>
</feature>
<comment type="subcellular location">
    <subcellularLocation>
        <location evidence="1">Nucleus</location>
    </subcellularLocation>
</comment>
<dbReference type="InterPro" id="IPR011011">
    <property type="entry name" value="Znf_FYVE_PHD"/>
</dbReference>
<evidence type="ECO:0000256" key="5">
    <source>
        <dbReference type="ARBA" id="ARBA00023015"/>
    </source>
</evidence>
<evidence type="ECO:0000256" key="7">
    <source>
        <dbReference type="ARBA" id="ARBA00023242"/>
    </source>
</evidence>
<protein>
    <submittedName>
        <fullName evidence="13">Uncharacterized protein</fullName>
    </submittedName>
</protein>
<dbReference type="PANTHER" id="PTHR47162:SF10">
    <property type="entry name" value="METHYL-CPG-BINDING DOMAIN-CONTAINING PROTEIN 9 ISOFORM X1"/>
    <property type="match status" value="1"/>
</dbReference>
<evidence type="ECO:0000256" key="3">
    <source>
        <dbReference type="ARBA" id="ARBA00022771"/>
    </source>
</evidence>
<gene>
    <name evidence="13" type="ORF">g.58772</name>
</gene>
<feature type="domain" description="PHD-type" evidence="11">
    <location>
        <begin position="759"/>
        <end position="809"/>
    </location>
</feature>
<evidence type="ECO:0000256" key="9">
    <source>
        <dbReference type="SAM" id="Coils"/>
    </source>
</evidence>
<evidence type="ECO:0000256" key="10">
    <source>
        <dbReference type="SAM" id="MobiDB-lite"/>
    </source>
</evidence>
<feature type="compositionally biased region" description="Basic and acidic residues" evidence="10">
    <location>
        <begin position="1310"/>
        <end position="1322"/>
    </location>
</feature>
<feature type="coiled-coil region" evidence="9">
    <location>
        <begin position="310"/>
        <end position="345"/>
    </location>
</feature>
<keyword evidence="9" id="KW-0175">Coiled coil</keyword>
<dbReference type="Pfam" id="PF00628">
    <property type="entry name" value="PHD"/>
    <property type="match status" value="1"/>
</dbReference>
<evidence type="ECO:0000256" key="4">
    <source>
        <dbReference type="ARBA" id="ARBA00022833"/>
    </source>
</evidence>
<proteinExistence type="predicted"/>
<dbReference type="PROSITE" id="PS50982">
    <property type="entry name" value="MBD"/>
    <property type="match status" value="1"/>
</dbReference>
<feature type="compositionally biased region" description="Basic and acidic residues" evidence="10">
    <location>
        <begin position="1281"/>
        <end position="1299"/>
    </location>
</feature>
<evidence type="ECO:0000259" key="11">
    <source>
        <dbReference type="PROSITE" id="PS50016"/>
    </source>
</evidence>
<organism evidence="13">
    <name type="scientific">Auxenochlorella protothecoides</name>
    <name type="common">Green microalga</name>
    <name type="synonym">Chlorella protothecoides</name>
    <dbReference type="NCBI Taxonomy" id="3075"/>
    <lineage>
        <taxon>Eukaryota</taxon>
        <taxon>Viridiplantae</taxon>
        <taxon>Chlorophyta</taxon>
        <taxon>core chlorophytes</taxon>
        <taxon>Trebouxiophyceae</taxon>
        <taxon>Chlorellales</taxon>
        <taxon>Chlorellaceae</taxon>
        <taxon>Auxenochlorella</taxon>
    </lineage>
</organism>
<evidence type="ECO:0000256" key="1">
    <source>
        <dbReference type="ARBA" id="ARBA00004123"/>
    </source>
</evidence>
<feature type="region of interest" description="Disordered" evidence="10">
    <location>
        <begin position="288"/>
        <end position="310"/>
    </location>
</feature>
<dbReference type="Pfam" id="PF15613">
    <property type="entry name" value="WSD"/>
    <property type="match status" value="1"/>
</dbReference>
<feature type="compositionally biased region" description="Pro residues" evidence="10">
    <location>
        <begin position="1"/>
        <end position="13"/>
    </location>
</feature>
<reference evidence="13" key="1">
    <citation type="submission" date="2015-08" db="EMBL/GenBank/DDBJ databases">
        <authorList>
            <person name="Babu N.S."/>
            <person name="Beckwith C.J."/>
            <person name="Beseler K.G."/>
            <person name="Brison A."/>
            <person name="Carone J.V."/>
            <person name="Caskin T.P."/>
            <person name="Diamond M."/>
            <person name="Durham M.E."/>
            <person name="Foxe J.M."/>
            <person name="Go M."/>
            <person name="Henderson B.A."/>
            <person name="Jones I.B."/>
            <person name="McGettigan J.A."/>
            <person name="Micheletti S.J."/>
            <person name="Nasrallah M.E."/>
            <person name="Ortiz D."/>
            <person name="Piller C.R."/>
            <person name="Privatt S.R."/>
            <person name="Schneider S.L."/>
            <person name="Sharp S."/>
            <person name="Smith T.C."/>
            <person name="Stanton J.D."/>
            <person name="Ullery H.E."/>
            <person name="Wilson R.J."/>
            <person name="Serrano M.G."/>
            <person name="Buck G."/>
            <person name="Lee V."/>
            <person name="Wang Y."/>
            <person name="Carvalho R."/>
            <person name="Voegtly L."/>
            <person name="Shi R."/>
            <person name="Duckworth R."/>
            <person name="Johnson A."/>
            <person name="Loviza R."/>
            <person name="Walstead R."/>
            <person name="Shah Z."/>
            <person name="Kiflezghi M."/>
            <person name="Wade K."/>
            <person name="Ball S.L."/>
            <person name="Bradley K.W."/>
            <person name="Asai D.J."/>
            <person name="Bowman C.A."/>
            <person name="Russell D.A."/>
            <person name="Pope W.H."/>
            <person name="Jacobs-Sera D."/>
            <person name="Hendrix R.W."/>
            <person name="Hatfull G.F."/>
        </authorList>
    </citation>
    <scope>NUCLEOTIDE SEQUENCE</scope>
</reference>
<feature type="region of interest" description="Disordered" evidence="10">
    <location>
        <begin position="1206"/>
        <end position="1377"/>
    </location>
</feature>
<feature type="coiled-coil region" evidence="9">
    <location>
        <begin position="870"/>
        <end position="897"/>
    </location>
</feature>
<dbReference type="SMART" id="SM00249">
    <property type="entry name" value="PHD"/>
    <property type="match status" value="1"/>
</dbReference>
<keyword evidence="3 8" id="KW-0863">Zinc-finger</keyword>